<evidence type="ECO:0000313" key="18">
    <source>
        <dbReference type="Proteomes" id="UP000726136"/>
    </source>
</evidence>
<evidence type="ECO:0000313" key="12">
    <source>
        <dbReference type="EMBL" id="AZS25652.1"/>
    </source>
</evidence>
<evidence type="ECO:0000256" key="10">
    <source>
        <dbReference type="ARBA" id="ARBA00030775"/>
    </source>
</evidence>
<keyword evidence="4" id="KW-0488">Methylation</keyword>
<dbReference type="GO" id="GO:0015627">
    <property type="term" value="C:type II protein secretion system complex"/>
    <property type="evidence" value="ECO:0007669"/>
    <property type="project" value="InterPro"/>
</dbReference>
<feature type="domain" description="General secretion pathway GspH" evidence="11">
    <location>
        <begin position="41"/>
        <end position="136"/>
    </location>
</feature>
<dbReference type="Proteomes" id="UP000078309">
    <property type="component" value="Unassembled WGS sequence"/>
</dbReference>
<comment type="similarity">
    <text evidence="9">Belongs to the GSP H family.</text>
</comment>
<reference evidence="15" key="4">
    <citation type="submission" date="2021-05" db="EMBL/GenBank/DDBJ databases">
        <authorList>
            <person name="Kalatzis P.G."/>
            <person name="Castillo D."/>
            <person name="D'Alvise P."/>
            <person name="Middelboe M."/>
            <person name="Gram L."/>
        </authorList>
    </citation>
    <scope>NUCLEOTIDE SEQUENCE</scope>
    <source>
        <strain evidence="15">90-11-286</strain>
    </source>
</reference>
<keyword evidence="8" id="KW-0472">Membrane</keyword>
<keyword evidence="3" id="KW-1003">Cell membrane</keyword>
<evidence type="ECO:0000256" key="8">
    <source>
        <dbReference type="ARBA" id="ARBA00023136"/>
    </source>
</evidence>
<evidence type="ECO:0000313" key="14">
    <source>
        <dbReference type="EMBL" id="MBF4434186.1"/>
    </source>
</evidence>
<dbReference type="EMBL" id="RDPI01000009">
    <property type="protein sequence ID" value="MBF4373368.1"/>
    <property type="molecule type" value="Genomic_DNA"/>
</dbReference>
<dbReference type="OrthoDB" id="5871678at2"/>
<reference evidence="15 16" key="1">
    <citation type="journal article" date="2017" name="J. Fish Dis.">
        <title>Comparative assessment of Vibrio virulence in marine fish larvae.</title>
        <authorList>
            <person name="Ronneseth A."/>
            <person name="Castillo D."/>
            <person name="D'Alvise P."/>
            <person name="Tonnesen O."/>
            <person name="Haugland G."/>
            <person name="Grotkjaer T."/>
            <person name="Engell-Sorensen K."/>
            <person name="Norremark L."/>
            <person name="Bergh O."/>
            <person name="Wergeland H.I."/>
            <person name="Gram L."/>
        </authorList>
    </citation>
    <scope>NUCLEOTIDE SEQUENCE [LARGE SCALE GENOMIC DNA]</scope>
    <source>
        <strain evidence="15 16">90-11-286</strain>
    </source>
</reference>
<dbReference type="RefSeq" id="WP_017043370.1">
    <property type="nucleotide sequence ID" value="NZ_AJYT02000186.1"/>
</dbReference>
<keyword evidence="6" id="KW-0812">Transmembrane</keyword>
<evidence type="ECO:0000256" key="4">
    <source>
        <dbReference type="ARBA" id="ARBA00022481"/>
    </source>
</evidence>
<evidence type="ECO:0000313" key="16">
    <source>
        <dbReference type="Proteomes" id="UP000078309"/>
    </source>
</evidence>
<dbReference type="AlphaFoldDB" id="A0A191W288"/>
<comment type="subcellular location">
    <subcellularLocation>
        <location evidence="1">Cell inner membrane</location>
        <topology evidence="1">Single-pass membrane protein</topology>
    </subcellularLocation>
</comment>
<reference evidence="13 18" key="3">
    <citation type="journal article" date="2021" name="PeerJ">
        <title>Analysis of 44 Vibrio anguillarum genomes reveals high genetic diversity.</title>
        <authorList>
            <person name="Hansen M.J."/>
            <person name="Dalsgaard I."/>
        </authorList>
    </citation>
    <scope>NUCLEOTIDE SEQUENCE [LARGE SCALE GENOMIC DNA]</scope>
    <source>
        <strain evidence="13 18">040915-1/1B</strain>
        <strain evidence="14">850617-1/1</strain>
    </source>
</reference>
<evidence type="ECO:0000313" key="13">
    <source>
        <dbReference type="EMBL" id="MBF4373368.1"/>
    </source>
</evidence>
<dbReference type="EMBL" id="SCLC01000003">
    <property type="protein sequence ID" value="MBF4434186.1"/>
    <property type="molecule type" value="Genomic_DNA"/>
</dbReference>
<dbReference type="InterPro" id="IPR022346">
    <property type="entry name" value="T2SS_GspH"/>
</dbReference>
<dbReference type="Pfam" id="PF12019">
    <property type="entry name" value="GspH"/>
    <property type="match status" value="1"/>
</dbReference>
<dbReference type="InterPro" id="IPR012902">
    <property type="entry name" value="N_methyl_site"/>
</dbReference>
<dbReference type="EMBL" id="CP034672">
    <property type="protein sequence ID" value="AZS25652.1"/>
    <property type="molecule type" value="Genomic_DNA"/>
</dbReference>
<protein>
    <recommendedName>
        <fullName evidence="2">Type II secretion system protein H</fullName>
    </recommendedName>
    <alternativeName>
        <fullName evidence="10">General secretion pathway protein H</fullName>
    </alternativeName>
</protein>
<dbReference type="EMBL" id="JAHGUI010000018">
    <property type="protein sequence ID" value="MBT2918024.1"/>
    <property type="molecule type" value="Genomic_DNA"/>
</dbReference>
<evidence type="ECO:0000313" key="17">
    <source>
        <dbReference type="Proteomes" id="UP000256923"/>
    </source>
</evidence>
<evidence type="ECO:0000313" key="15">
    <source>
        <dbReference type="EMBL" id="MBT2918024.1"/>
    </source>
</evidence>
<dbReference type="GeneID" id="83860776"/>
<evidence type="ECO:0000256" key="5">
    <source>
        <dbReference type="ARBA" id="ARBA00022519"/>
    </source>
</evidence>
<sequence length="166" mass="18134">MARGFTLLELLITVSVLSILLTIAAPNFKQVSDTQKMQRLAGEINGLMMSARSEAVMRKQPLWAHIVMSGSVNSQGEWQIVLTNSGTYPGGQVISSLSGQPYRNIELGVNYPSNQIHFEAINGRAVNGSLDFSTHQGALKFTTYRPSGRMRLCGNGGDYFGFKQCS</sequence>
<dbReference type="Pfam" id="PF07963">
    <property type="entry name" value="N_methyl"/>
    <property type="match status" value="1"/>
</dbReference>
<keyword evidence="18" id="KW-1185">Reference proteome</keyword>
<accession>A0A191W288</accession>
<reference evidence="12 17" key="2">
    <citation type="submission" date="2018-12" db="EMBL/GenBank/DDBJ databases">
        <title>Characterization and Draft Genome of Vibrio anguillarum J360 Marine Pathogen Isolated from an Outbreak in Lumpfish (Cyclopterus lumpus).</title>
        <authorList>
            <person name="Vasquez J.I."/>
            <person name="Cao T."/>
            <person name="Chakraborty S."/>
            <person name="Gnanagobal H."/>
            <person name="Wescot J."/>
            <person name="Boyce D."/>
            <person name="Santander J."/>
        </authorList>
    </citation>
    <scope>NUCLEOTIDE SEQUENCE [LARGE SCALE GENOMIC DNA]</scope>
    <source>
        <strain evidence="12 17">J360</strain>
    </source>
</reference>
<evidence type="ECO:0000256" key="9">
    <source>
        <dbReference type="ARBA" id="ARBA00025772"/>
    </source>
</evidence>
<dbReference type="STRING" id="55601.AA407_09460"/>
<evidence type="ECO:0000256" key="2">
    <source>
        <dbReference type="ARBA" id="ARBA00021549"/>
    </source>
</evidence>
<keyword evidence="7" id="KW-1133">Transmembrane helix</keyword>
<proteinExistence type="inferred from homology"/>
<dbReference type="GO" id="GO:0015628">
    <property type="term" value="P:protein secretion by the type II secretion system"/>
    <property type="evidence" value="ECO:0007669"/>
    <property type="project" value="InterPro"/>
</dbReference>
<dbReference type="Proteomes" id="UP000726136">
    <property type="component" value="Unassembled WGS sequence"/>
</dbReference>
<organism evidence="15 16">
    <name type="scientific">Vibrio anguillarum</name>
    <name type="common">Listonella anguillarum</name>
    <dbReference type="NCBI Taxonomy" id="55601"/>
    <lineage>
        <taxon>Bacteria</taxon>
        <taxon>Pseudomonadati</taxon>
        <taxon>Pseudomonadota</taxon>
        <taxon>Gammaproteobacteria</taxon>
        <taxon>Vibrionales</taxon>
        <taxon>Vibrionaceae</taxon>
        <taxon>Vibrio</taxon>
    </lineage>
</organism>
<dbReference type="Proteomes" id="UP000256923">
    <property type="component" value="Chromosome 1"/>
</dbReference>
<evidence type="ECO:0000256" key="3">
    <source>
        <dbReference type="ARBA" id="ARBA00022475"/>
    </source>
</evidence>
<gene>
    <name evidence="12" type="ORF">DYL72_11940</name>
    <name evidence="13" type="ORF">EAY46_09770</name>
    <name evidence="14" type="ORF">ERJ77_06675</name>
    <name evidence="15" type="ORF">PL14_04930</name>
</gene>
<dbReference type="Gene3D" id="3.30.700.10">
    <property type="entry name" value="Glycoprotein, Type 4 Pilin"/>
    <property type="match status" value="1"/>
</dbReference>
<dbReference type="Proteomes" id="UP000786185">
    <property type="component" value="Unassembled WGS sequence"/>
</dbReference>
<accession>A0A1E5FFX1</accession>
<dbReference type="GO" id="GO:0005886">
    <property type="term" value="C:plasma membrane"/>
    <property type="evidence" value="ECO:0007669"/>
    <property type="project" value="UniProtKB-SubCell"/>
</dbReference>
<dbReference type="InterPro" id="IPR016824">
    <property type="entry name" value="Tfp-pilus_assembly_FimT"/>
</dbReference>
<dbReference type="PROSITE" id="PS00409">
    <property type="entry name" value="PROKAR_NTER_METHYL"/>
    <property type="match status" value="1"/>
</dbReference>
<dbReference type="NCBIfam" id="TIGR02532">
    <property type="entry name" value="IV_pilin_GFxxxE"/>
    <property type="match status" value="1"/>
</dbReference>
<name>A0A191W288_VIBAN</name>
<evidence type="ECO:0000256" key="7">
    <source>
        <dbReference type="ARBA" id="ARBA00022989"/>
    </source>
</evidence>
<keyword evidence="5" id="KW-0997">Cell inner membrane</keyword>
<dbReference type="SUPFAM" id="SSF54523">
    <property type="entry name" value="Pili subunits"/>
    <property type="match status" value="1"/>
</dbReference>
<evidence type="ECO:0000259" key="11">
    <source>
        <dbReference type="Pfam" id="PF12019"/>
    </source>
</evidence>
<dbReference type="PIRSF" id="PIRSF024622">
    <property type="entry name" value="Tfp_FimT"/>
    <property type="match status" value="1"/>
</dbReference>
<dbReference type="InterPro" id="IPR045584">
    <property type="entry name" value="Pilin-like"/>
</dbReference>
<evidence type="ECO:0000256" key="6">
    <source>
        <dbReference type="ARBA" id="ARBA00022692"/>
    </source>
</evidence>
<evidence type="ECO:0000256" key="1">
    <source>
        <dbReference type="ARBA" id="ARBA00004377"/>
    </source>
</evidence>